<keyword evidence="4" id="KW-0597">Phosphoprotein</keyword>
<protein>
    <recommendedName>
        <fullName evidence="13">Sensor protein FixL</fullName>
        <ecNumber evidence="3">2.7.13.3</ecNumber>
    </recommendedName>
</protein>
<dbReference type="GO" id="GO:0005524">
    <property type="term" value="F:ATP binding"/>
    <property type="evidence" value="ECO:0007669"/>
    <property type="project" value="UniProtKB-KW"/>
</dbReference>
<keyword evidence="15" id="KW-0812">Transmembrane</keyword>
<evidence type="ECO:0000256" key="10">
    <source>
        <dbReference type="ARBA" id="ARBA00023004"/>
    </source>
</evidence>
<feature type="domain" description="PAC" evidence="18">
    <location>
        <begin position="215"/>
        <end position="274"/>
    </location>
</feature>
<dbReference type="EC" id="2.7.13.3" evidence="3"/>
<dbReference type="InterPro" id="IPR003661">
    <property type="entry name" value="HisK_dim/P_dom"/>
</dbReference>
<dbReference type="Pfam" id="PF02518">
    <property type="entry name" value="HATPase_c"/>
    <property type="match status" value="1"/>
</dbReference>
<evidence type="ECO:0000256" key="11">
    <source>
        <dbReference type="ARBA" id="ARBA00023012"/>
    </source>
</evidence>
<evidence type="ECO:0000256" key="1">
    <source>
        <dbReference type="ARBA" id="ARBA00000085"/>
    </source>
</evidence>
<dbReference type="AlphaFoldDB" id="A0A1T4R8X7"/>
<gene>
    <name evidence="19" type="ORF">SAMN05428963_106102</name>
</gene>
<dbReference type="PANTHER" id="PTHR43065:SF10">
    <property type="entry name" value="PEROXIDE STRESS-ACTIVATED HISTIDINE KINASE MAK3"/>
    <property type="match status" value="1"/>
</dbReference>
<keyword evidence="8 19" id="KW-0418">Kinase</keyword>
<evidence type="ECO:0000256" key="3">
    <source>
        <dbReference type="ARBA" id="ARBA00012438"/>
    </source>
</evidence>
<feature type="domain" description="PAS" evidence="17">
    <location>
        <begin position="147"/>
        <end position="199"/>
    </location>
</feature>
<dbReference type="Gene3D" id="6.10.250.2580">
    <property type="match status" value="1"/>
</dbReference>
<comment type="catalytic activity">
    <reaction evidence="1">
        <text>ATP + protein L-histidine = ADP + protein N-phospho-L-histidine.</text>
        <dbReference type="EC" id="2.7.13.3"/>
    </reaction>
</comment>
<comment type="cofactor">
    <cofactor evidence="2">
        <name>heme</name>
        <dbReference type="ChEBI" id="CHEBI:30413"/>
    </cofactor>
</comment>
<dbReference type="Pfam" id="PF00989">
    <property type="entry name" value="PAS"/>
    <property type="match status" value="1"/>
</dbReference>
<evidence type="ECO:0000256" key="13">
    <source>
        <dbReference type="ARBA" id="ARBA00070616"/>
    </source>
</evidence>
<dbReference type="InterPro" id="IPR000700">
    <property type="entry name" value="PAS-assoc_C"/>
</dbReference>
<evidence type="ECO:0000256" key="14">
    <source>
        <dbReference type="SAM" id="Coils"/>
    </source>
</evidence>
<keyword evidence="9" id="KW-0067">ATP-binding</keyword>
<dbReference type="Gene3D" id="3.30.565.10">
    <property type="entry name" value="Histidine kinase-like ATPase, C-terminal domain"/>
    <property type="match status" value="1"/>
</dbReference>
<dbReference type="InterPro" id="IPR004358">
    <property type="entry name" value="Sig_transdc_His_kin-like_C"/>
</dbReference>
<dbReference type="SMART" id="SM00387">
    <property type="entry name" value="HATPase_c"/>
    <property type="match status" value="1"/>
</dbReference>
<dbReference type="SMART" id="SM00091">
    <property type="entry name" value="PAS"/>
    <property type="match status" value="1"/>
</dbReference>
<keyword evidence="20" id="KW-1185">Reference proteome</keyword>
<dbReference type="InterPro" id="IPR000014">
    <property type="entry name" value="PAS"/>
</dbReference>
<evidence type="ECO:0000256" key="12">
    <source>
        <dbReference type="ARBA" id="ARBA00059827"/>
    </source>
</evidence>
<dbReference type="Proteomes" id="UP000190135">
    <property type="component" value="Unassembled WGS sequence"/>
</dbReference>
<dbReference type="InterPro" id="IPR005467">
    <property type="entry name" value="His_kinase_dom"/>
</dbReference>
<keyword evidence="15" id="KW-1133">Transmembrane helix</keyword>
<evidence type="ECO:0000256" key="4">
    <source>
        <dbReference type="ARBA" id="ARBA00022553"/>
    </source>
</evidence>
<dbReference type="SUPFAM" id="SSF47384">
    <property type="entry name" value="Homodimeric domain of signal transducing histidine kinase"/>
    <property type="match status" value="1"/>
</dbReference>
<dbReference type="Pfam" id="PF00512">
    <property type="entry name" value="HisKA"/>
    <property type="match status" value="1"/>
</dbReference>
<dbReference type="PROSITE" id="PS50109">
    <property type="entry name" value="HIS_KIN"/>
    <property type="match status" value="1"/>
</dbReference>
<evidence type="ECO:0000256" key="2">
    <source>
        <dbReference type="ARBA" id="ARBA00001971"/>
    </source>
</evidence>
<keyword evidence="10" id="KW-0408">Iron</keyword>
<dbReference type="PRINTS" id="PR00344">
    <property type="entry name" value="BCTRLSENSOR"/>
</dbReference>
<dbReference type="STRING" id="1365950.SAMN05428963_106102"/>
<keyword evidence="6" id="KW-0808">Transferase</keyword>
<keyword evidence="5" id="KW-0479">Metal-binding</keyword>
<dbReference type="CDD" id="cd00082">
    <property type="entry name" value="HisKA"/>
    <property type="match status" value="1"/>
</dbReference>
<evidence type="ECO:0000259" key="16">
    <source>
        <dbReference type="PROSITE" id="PS50109"/>
    </source>
</evidence>
<accession>A0A1T4R8X7</accession>
<dbReference type="GO" id="GO:0006355">
    <property type="term" value="P:regulation of DNA-templated transcription"/>
    <property type="evidence" value="ECO:0007669"/>
    <property type="project" value="InterPro"/>
</dbReference>
<evidence type="ECO:0000313" key="20">
    <source>
        <dbReference type="Proteomes" id="UP000190135"/>
    </source>
</evidence>
<feature type="transmembrane region" description="Helical" evidence="15">
    <location>
        <begin position="67"/>
        <end position="97"/>
    </location>
</feature>
<evidence type="ECO:0000259" key="18">
    <source>
        <dbReference type="PROSITE" id="PS50113"/>
    </source>
</evidence>
<dbReference type="InterPro" id="IPR035965">
    <property type="entry name" value="PAS-like_dom_sf"/>
</dbReference>
<evidence type="ECO:0000259" key="17">
    <source>
        <dbReference type="PROSITE" id="PS50112"/>
    </source>
</evidence>
<feature type="transmembrane region" description="Helical" evidence="15">
    <location>
        <begin position="109"/>
        <end position="131"/>
    </location>
</feature>
<dbReference type="PROSITE" id="PS50112">
    <property type="entry name" value="PAS"/>
    <property type="match status" value="1"/>
</dbReference>
<comment type="function">
    <text evidence="12">Putative oxygen sensor; modulates the activity of FixJ, a transcriptional activator of nitrogen fixation fixK gene. FixL probably acts as a kinase that phosphorylates FixJ.</text>
</comment>
<dbReference type="NCBIfam" id="TIGR00229">
    <property type="entry name" value="sensory_box"/>
    <property type="match status" value="1"/>
</dbReference>
<evidence type="ECO:0000256" key="8">
    <source>
        <dbReference type="ARBA" id="ARBA00022777"/>
    </source>
</evidence>
<dbReference type="PROSITE" id="PS50113">
    <property type="entry name" value="PAC"/>
    <property type="match status" value="1"/>
</dbReference>
<keyword evidence="11" id="KW-0902">Two-component regulatory system</keyword>
<dbReference type="SMART" id="SM00388">
    <property type="entry name" value="HisKA"/>
    <property type="match status" value="1"/>
</dbReference>
<evidence type="ECO:0000256" key="6">
    <source>
        <dbReference type="ARBA" id="ARBA00022679"/>
    </source>
</evidence>
<evidence type="ECO:0000256" key="5">
    <source>
        <dbReference type="ARBA" id="ARBA00022617"/>
    </source>
</evidence>
<evidence type="ECO:0000256" key="9">
    <source>
        <dbReference type="ARBA" id="ARBA00022840"/>
    </source>
</evidence>
<evidence type="ECO:0000256" key="15">
    <source>
        <dbReference type="SAM" id="Phobius"/>
    </source>
</evidence>
<dbReference type="InterPro" id="IPR013767">
    <property type="entry name" value="PAS_fold"/>
</dbReference>
<name>A0A1T4R8X7_9HYPH</name>
<dbReference type="InterPro" id="IPR003594">
    <property type="entry name" value="HATPase_dom"/>
</dbReference>
<keyword evidence="5" id="KW-0349">Heme</keyword>
<reference evidence="19 20" key="1">
    <citation type="submission" date="2017-02" db="EMBL/GenBank/DDBJ databases">
        <authorList>
            <person name="Peterson S.W."/>
        </authorList>
    </citation>
    <scope>NUCLEOTIDE SEQUENCE [LARGE SCALE GENOMIC DNA]</scope>
    <source>
        <strain evidence="19 20">USBA 369</strain>
    </source>
</reference>
<dbReference type="PANTHER" id="PTHR43065">
    <property type="entry name" value="SENSOR HISTIDINE KINASE"/>
    <property type="match status" value="1"/>
</dbReference>
<dbReference type="EMBL" id="FUXL01000006">
    <property type="protein sequence ID" value="SKA12118.1"/>
    <property type="molecule type" value="Genomic_DNA"/>
</dbReference>
<dbReference type="InterPro" id="IPR036890">
    <property type="entry name" value="HATPase_C_sf"/>
</dbReference>
<keyword evidence="15" id="KW-0472">Membrane</keyword>
<proteinExistence type="predicted"/>
<dbReference type="SUPFAM" id="SSF55785">
    <property type="entry name" value="PYP-like sensor domain (PAS domain)"/>
    <property type="match status" value="1"/>
</dbReference>
<dbReference type="FunFam" id="3.30.450.20:FF:000060">
    <property type="entry name" value="Sensor protein FixL"/>
    <property type="match status" value="1"/>
</dbReference>
<dbReference type="InterPro" id="IPR036097">
    <property type="entry name" value="HisK_dim/P_sf"/>
</dbReference>
<dbReference type="GO" id="GO:0000155">
    <property type="term" value="F:phosphorelay sensor kinase activity"/>
    <property type="evidence" value="ECO:0007669"/>
    <property type="project" value="InterPro"/>
</dbReference>
<evidence type="ECO:0000256" key="7">
    <source>
        <dbReference type="ARBA" id="ARBA00022741"/>
    </source>
</evidence>
<feature type="transmembrane region" description="Helical" evidence="15">
    <location>
        <begin position="35"/>
        <end position="55"/>
    </location>
</feature>
<evidence type="ECO:0000313" key="19">
    <source>
        <dbReference type="EMBL" id="SKA12118.1"/>
    </source>
</evidence>
<keyword evidence="14" id="KW-0175">Coiled coil</keyword>
<dbReference type="SUPFAM" id="SSF55874">
    <property type="entry name" value="ATPase domain of HSP90 chaperone/DNA topoisomerase II/histidine kinase"/>
    <property type="match status" value="1"/>
</dbReference>
<organism evidence="19 20">
    <name type="scientific">Consotaella salsifontis</name>
    <dbReference type="NCBI Taxonomy" id="1365950"/>
    <lineage>
        <taxon>Bacteria</taxon>
        <taxon>Pseudomonadati</taxon>
        <taxon>Pseudomonadota</taxon>
        <taxon>Alphaproteobacteria</taxon>
        <taxon>Hyphomicrobiales</taxon>
        <taxon>Aurantimonadaceae</taxon>
        <taxon>Consotaella</taxon>
    </lineage>
</organism>
<sequence>MGRKGQEILDMSLFPPSIMASDWTDRTAVPFARRWGPFAVAVLAVLATAFFRYLLSGFFDERGDFIAFIPAVLIATGLGGLWPTLLATGLSLVFGSALLSERLLHTPSALATAVTFAVCGVAAGLLGEWLLRARQAADATNAILRAREAHLTSILETVPDAMVVIDERGIMQSVSSAAERLYGYDASELIGRNVKMLMPTPYRETHDSHLAHYRATGERRIIGIGRVVVGERKDGSTFPLELAVGEMDSGGRRFFTGFMRDLTEHQKAEARLQELQSELVHMSRLTAMGEMASTLAHELNQPLSAIANYLKGSLRLLEKENVDGRAEKLATALSLAGEQAMRAGEIIRRLRDFVARGETEKKVERVTKLLEESSALALVGAKERGIRVHFEVSPEADLVLVNRVQVQQVLLNLVRNAIDAMEESETRELEISAKATSTQMVEVAVTDTGPGIVPHVAEQLFQPFVTSKETGMGVGLSICRTIIEAHGGQIWTEPRSGGGTIFRFTIPAVGSEEVEHAF</sequence>
<dbReference type="Gene3D" id="1.10.287.130">
    <property type="match status" value="1"/>
</dbReference>
<feature type="domain" description="Histidine kinase" evidence="16">
    <location>
        <begin position="294"/>
        <end position="510"/>
    </location>
</feature>
<feature type="coiled-coil region" evidence="14">
    <location>
        <begin position="258"/>
        <end position="285"/>
    </location>
</feature>
<dbReference type="CDD" id="cd00130">
    <property type="entry name" value="PAS"/>
    <property type="match status" value="1"/>
</dbReference>
<keyword evidence="7" id="KW-0547">Nucleotide-binding</keyword>
<dbReference type="Gene3D" id="3.30.450.20">
    <property type="entry name" value="PAS domain"/>
    <property type="match status" value="1"/>
</dbReference>